<comment type="caution">
    <text evidence="6">The sequence shown here is derived from an EMBL/GenBank/DDBJ whole genome shotgun (WGS) entry which is preliminary data.</text>
</comment>
<evidence type="ECO:0000256" key="4">
    <source>
        <dbReference type="ARBA" id="ARBA00023026"/>
    </source>
</evidence>
<feature type="signal peptide" evidence="5">
    <location>
        <begin position="1"/>
        <end position="19"/>
    </location>
</feature>
<evidence type="ECO:0000256" key="3">
    <source>
        <dbReference type="ARBA" id="ARBA00022525"/>
    </source>
</evidence>
<dbReference type="GO" id="GO:0005576">
    <property type="term" value="C:extracellular region"/>
    <property type="evidence" value="ECO:0007669"/>
    <property type="project" value="UniProtKB-SubCell"/>
</dbReference>
<sequence>MNVLTLILAAIAPLAAVQAFDSIDHDQVHPFAQPAPATDAQAAAIKYKPQLHITDGCHPYPAVQADGSVSGGLNWSGPDDGYCTGSAWGSQVYARSDWYNGKYAIMYAWYFPKGKGRQHVHKLHSGHRHEWEFAIAWVDQPSADHSNLLGVSMSIGPGFNKEAPVQPEHLVGSSIKLDSYSTFWGSKQGLRVTTDTGATQDLIQWEQLTDVARASLIETNFNIDEAVVPVEMPLKDGVFQQKLNGTFPF</sequence>
<dbReference type="OrthoDB" id="89086at2759"/>
<keyword evidence="5" id="KW-0732">Signal</keyword>
<name>A0A9W6UCL1_9STRA</name>
<gene>
    <name evidence="6" type="ORF">Pfra01_000633600</name>
</gene>
<dbReference type="Proteomes" id="UP001165121">
    <property type="component" value="Unassembled WGS sequence"/>
</dbReference>
<protein>
    <submittedName>
        <fullName evidence="6">Unnamed protein product</fullName>
    </submittedName>
</protein>
<dbReference type="PANTHER" id="PTHR33657:SF8">
    <property type="entry name" value="DOMAIN PROTEIN, PUTATIVE (AFU_ORTHOLOGUE AFUA_5G00600)-RELATED"/>
    <property type="match status" value="1"/>
</dbReference>
<dbReference type="AlphaFoldDB" id="A0A9W6UCL1"/>
<evidence type="ECO:0000313" key="6">
    <source>
        <dbReference type="EMBL" id="GMF29536.1"/>
    </source>
</evidence>
<keyword evidence="4" id="KW-0843">Virulence</keyword>
<keyword evidence="7" id="KW-1185">Reference proteome</keyword>
<proteinExistence type="inferred from homology"/>
<dbReference type="Pfam" id="PF05630">
    <property type="entry name" value="NPP1"/>
    <property type="match status" value="1"/>
</dbReference>
<comment type="subcellular location">
    <subcellularLocation>
        <location evidence="1">Secreted</location>
    </subcellularLocation>
</comment>
<reference evidence="6" key="1">
    <citation type="submission" date="2023-04" db="EMBL/GenBank/DDBJ databases">
        <title>Phytophthora fragariaefolia NBRC 109709.</title>
        <authorList>
            <person name="Ichikawa N."/>
            <person name="Sato H."/>
            <person name="Tonouchi N."/>
        </authorList>
    </citation>
    <scope>NUCLEOTIDE SEQUENCE</scope>
    <source>
        <strain evidence="6">NBRC 109709</strain>
    </source>
</reference>
<evidence type="ECO:0000256" key="5">
    <source>
        <dbReference type="SAM" id="SignalP"/>
    </source>
</evidence>
<dbReference type="InterPro" id="IPR008701">
    <property type="entry name" value="NPP1"/>
</dbReference>
<feature type="chain" id="PRO_5040994944" evidence="5">
    <location>
        <begin position="20"/>
        <end position="249"/>
    </location>
</feature>
<dbReference type="PIRSF" id="PIRSF029958">
    <property type="entry name" value="Necrosis-inducing_protein"/>
    <property type="match status" value="1"/>
</dbReference>
<evidence type="ECO:0000256" key="2">
    <source>
        <dbReference type="ARBA" id="ARBA00009520"/>
    </source>
</evidence>
<dbReference type="PANTHER" id="PTHR33657">
    <property type="entry name" value="DOMAIN PROTEIN, PUTATIVE (AFU_ORTHOLOGUE AFUA_5G00600)-RELATED"/>
    <property type="match status" value="1"/>
</dbReference>
<keyword evidence="3" id="KW-0964">Secreted</keyword>
<comment type="similarity">
    <text evidence="2">Belongs to the Necrosis inducing protein (NPP1) family.</text>
</comment>
<dbReference type="EMBL" id="BSXT01000539">
    <property type="protein sequence ID" value="GMF29536.1"/>
    <property type="molecule type" value="Genomic_DNA"/>
</dbReference>
<organism evidence="6 7">
    <name type="scientific">Phytophthora fragariaefolia</name>
    <dbReference type="NCBI Taxonomy" id="1490495"/>
    <lineage>
        <taxon>Eukaryota</taxon>
        <taxon>Sar</taxon>
        <taxon>Stramenopiles</taxon>
        <taxon>Oomycota</taxon>
        <taxon>Peronosporomycetes</taxon>
        <taxon>Peronosporales</taxon>
        <taxon>Peronosporaceae</taxon>
        <taxon>Phytophthora</taxon>
    </lineage>
</organism>
<evidence type="ECO:0000313" key="7">
    <source>
        <dbReference type="Proteomes" id="UP001165121"/>
    </source>
</evidence>
<evidence type="ECO:0000256" key="1">
    <source>
        <dbReference type="ARBA" id="ARBA00004613"/>
    </source>
</evidence>
<accession>A0A9W6UCL1</accession>